<gene>
    <name evidence="2" type="ORF">K443DRAFT_504218</name>
</gene>
<dbReference type="AlphaFoldDB" id="A0A0C9XZA8"/>
<keyword evidence="3" id="KW-1185">Reference proteome</keyword>
<dbReference type="HOGENOM" id="CLU_1574450_0_0_1"/>
<name>A0A0C9XZA8_9AGAR</name>
<dbReference type="Proteomes" id="UP000054477">
    <property type="component" value="Unassembled WGS sequence"/>
</dbReference>
<feature type="compositionally biased region" description="Basic and acidic residues" evidence="1">
    <location>
        <begin position="10"/>
        <end position="29"/>
    </location>
</feature>
<sequence length="170" mass="19224">MDDVFNGNTFHEENELFYDDECHSERGSSDDEADNAAEDLSDDEEQQTQPPVALLNTRFLKQELEGENVAEIIREVLDFMSSKHINLPLFLDALSWGDPGCHSDAKIQYARTSLMVSDELPGILERWYHPPRGSRKGKGKRPAGAQQVLRDFARKCVVDCVDREIKTSAP</sequence>
<evidence type="ECO:0000256" key="1">
    <source>
        <dbReference type="SAM" id="MobiDB-lite"/>
    </source>
</evidence>
<evidence type="ECO:0000313" key="3">
    <source>
        <dbReference type="Proteomes" id="UP000054477"/>
    </source>
</evidence>
<reference evidence="2 3" key="1">
    <citation type="submission" date="2014-04" db="EMBL/GenBank/DDBJ databases">
        <authorList>
            <consortium name="DOE Joint Genome Institute"/>
            <person name="Kuo A."/>
            <person name="Kohler A."/>
            <person name="Nagy L.G."/>
            <person name="Floudas D."/>
            <person name="Copeland A."/>
            <person name="Barry K.W."/>
            <person name="Cichocki N."/>
            <person name="Veneault-Fourrey C."/>
            <person name="LaButti K."/>
            <person name="Lindquist E.A."/>
            <person name="Lipzen A."/>
            <person name="Lundell T."/>
            <person name="Morin E."/>
            <person name="Murat C."/>
            <person name="Sun H."/>
            <person name="Tunlid A."/>
            <person name="Henrissat B."/>
            <person name="Grigoriev I.V."/>
            <person name="Hibbett D.S."/>
            <person name="Martin F."/>
            <person name="Nordberg H.P."/>
            <person name="Cantor M.N."/>
            <person name="Hua S.X."/>
        </authorList>
    </citation>
    <scope>NUCLEOTIDE SEQUENCE [LARGE SCALE GENOMIC DNA]</scope>
    <source>
        <strain evidence="2 3">LaAM-08-1</strain>
    </source>
</reference>
<feature type="non-terminal residue" evidence="2">
    <location>
        <position position="170"/>
    </location>
</feature>
<organism evidence="2 3">
    <name type="scientific">Laccaria amethystina LaAM-08-1</name>
    <dbReference type="NCBI Taxonomy" id="1095629"/>
    <lineage>
        <taxon>Eukaryota</taxon>
        <taxon>Fungi</taxon>
        <taxon>Dikarya</taxon>
        <taxon>Basidiomycota</taxon>
        <taxon>Agaricomycotina</taxon>
        <taxon>Agaricomycetes</taxon>
        <taxon>Agaricomycetidae</taxon>
        <taxon>Agaricales</taxon>
        <taxon>Agaricineae</taxon>
        <taxon>Hydnangiaceae</taxon>
        <taxon>Laccaria</taxon>
    </lineage>
</organism>
<feature type="region of interest" description="Disordered" evidence="1">
    <location>
        <begin position="1"/>
        <end position="49"/>
    </location>
</feature>
<dbReference type="OrthoDB" id="3203379at2759"/>
<reference evidence="3" key="2">
    <citation type="submission" date="2015-01" db="EMBL/GenBank/DDBJ databases">
        <title>Evolutionary Origins and Diversification of the Mycorrhizal Mutualists.</title>
        <authorList>
            <consortium name="DOE Joint Genome Institute"/>
            <consortium name="Mycorrhizal Genomics Consortium"/>
            <person name="Kohler A."/>
            <person name="Kuo A."/>
            <person name="Nagy L.G."/>
            <person name="Floudas D."/>
            <person name="Copeland A."/>
            <person name="Barry K.W."/>
            <person name="Cichocki N."/>
            <person name="Veneault-Fourrey C."/>
            <person name="LaButti K."/>
            <person name="Lindquist E.A."/>
            <person name="Lipzen A."/>
            <person name="Lundell T."/>
            <person name="Morin E."/>
            <person name="Murat C."/>
            <person name="Riley R."/>
            <person name="Ohm R."/>
            <person name="Sun H."/>
            <person name="Tunlid A."/>
            <person name="Henrissat B."/>
            <person name="Grigoriev I.V."/>
            <person name="Hibbett D.S."/>
            <person name="Martin F."/>
        </authorList>
    </citation>
    <scope>NUCLEOTIDE SEQUENCE [LARGE SCALE GENOMIC DNA]</scope>
    <source>
        <strain evidence="3">LaAM-08-1</strain>
    </source>
</reference>
<dbReference type="EMBL" id="KN838585">
    <property type="protein sequence ID" value="KIK03027.1"/>
    <property type="molecule type" value="Genomic_DNA"/>
</dbReference>
<accession>A0A0C9XZA8</accession>
<feature type="compositionally biased region" description="Acidic residues" evidence="1">
    <location>
        <begin position="30"/>
        <end position="46"/>
    </location>
</feature>
<protein>
    <submittedName>
        <fullName evidence="2">Uncharacterized protein</fullName>
    </submittedName>
</protein>
<evidence type="ECO:0000313" key="2">
    <source>
        <dbReference type="EMBL" id="KIK03027.1"/>
    </source>
</evidence>
<proteinExistence type="predicted"/>